<dbReference type="Proteomes" id="UP000637383">
    <property type="component" value="Unassembled WGS sequence"/>
</dbReference>
<keyword evidence="6" id="KW-1185">Reference proteome</keyword>
<keyword evidence="2" id="KW-0347">Helicase</keyword>
<dbReference type="EMBL" id="JACJTU010000064">
    <property type="protein sequence ID" value="MBD2738985.1"/>
    <property type="molecule type" value="Genomic_DNA"/>
</dbReference>
<feature type="domain" description="PD-(D/E)XK endonuclease-like" evidence="4">
    <location>
        <begin position="28"/>
        <end position="322"/>
    </location>
</feature>
<dbReference type="InterPro" id="IPR038726">
    <property type="entry name" value="PDDEXK_AddAB-type"/>
</dbReference>
<keyword evidence="2" id="KW-0067">ATP-binding</keyword>
<protein>
    <submittedName>
        <fullName evidence="5">PD-(D/E)XK nuclease family protein</fullName>
    </submittedName>
</protein>
<gene>
    <name evidence="5" type="ORF">H6H03_34835</name>
</gene>
<evidence type="ECO:0000256" key="2">
    <source>
        <dbReference type="ARBA" id="ARBA00022806"/>
    </source>
</evidence>
<dbReference type="Gene3D" id="3.90.320.10">
    <property type="match status" value="1"/>
</dbReference>
<keyword evidence="2" id="KW-0378">Hydrolase</keyword>
<keyword evidence="3" id="KW-0234">DNA repair</keyword>
<proteinExistence type="predicted"/>
<evidence type="ECO:0000313" key="5">
    <source>
        <dbReference type="EMBL" id="MBD2738985.1"/>
    </source>
</evidence>
<keyword evidence="1" id="KW-0227">DNA damage</keyword>
<name>A0ABR8KIT0_9NOSO</name>
<evidence type="ECO:0000313" key="6">
    <source>
        <dbReference type="Proteomes" id="UP000637383"/>
    </source>
</evidence>
<comment type="caution">
    <text evidence="5">The sequence shown here is derived from an EMBL/GenBank/DDBJ whole genome shotgun (WGS) entry which is preliminary data.</text>
</comment>
<keyword evidence="2" id="KW-0547">Nucleotide-binding</keyword>
<dbReference type="Pfam" id="PF12705">
    <property type="entry name" value="PDDEXK_1"/>
    <property type="match status" value="1"/>
</dbReference>
<organism evidence="5 6">
    <name type="scientific">Nostoc paludosum FACHB-159</name>
    <dbReference type="NCBI Taxonomy" id="2692908"/>
    <lineage>
        <taxon>Bacteria</taxon>
        <taxon>Bacillati</taxon>
        <taxon>Cyanobacteriota</taxon>
        <taxon>Cyanophyceae</taxon>
        <taxon>Nostocales</taxon>
        <taxon>Nostocaceae</taxon>
        <taxon>Nostoc</taxon>
    </lineage>
</organism>
<evidence type="ECO:0000256" key="3">
    <source>
        <dbReference type="ARBA" id="ARBA00023204"/>
    </source>
</evidence>
<dbReference type="RefSeq" id="WP_190959495.1">
    <property type="nucleotide sequence ID" value="NZ_JACJTU010000064.1"/>
</dbReference>
<reference evidence="5 6" key="1">
    <citation type="journal article" date="2020" name="ISME J.">
        <title>Comparative genomics reveals insights into cyanobacterial evolution and habitat adaptation.</title>
        <authorList>
            <person name="Chen M.Y."/>
            <person name="Teng W.K."/>
            <person name="Zhao L."/>
            <person name="Hu C.X."/>
            <person name="Zhou Y.K."/>
            <person name="Han B.P."/>
            <person name="Song L.R."/>
            <person name="Shu W.S."/>
        </authorList>
    </citation>
    <scope>NUCLEOTIDE SEQUENCE [LARGE SCALE GENOMIC DNA]</scope>
    <source>
        <strain evidence="5 6">FACHB-159</strain>
    </source>
</reference>
<accession>A0ABR8KIT0</accession>
<dbReference type="InterPro" id="IPR011604">
    <property type="entry name" value="PDDEXK-like_dom_sf"/>
</dbReference>
<evidence type="ECO:0000256" key="1">
    <source>
        <dbReference type="ARBA" id="ARBA00022763"/>
    </source>
</evidence>
<sequence length="335" mass="38117">MPKPFKGISIPASKKTIIKRRYSVTQDVVSFRRCGLQYAAFNVHKYAPAQQTQTYFGTVIHQVLDRCHAHFHGIVEPSTKGSIPDNGLILKEEEIHNYFYEVQEAQKDKKTVPLPPSEIIKYFLQVENGLNSKGILAIRSNTRVQAVKILQYFNALEGAVLYPRVRDTEHRLQADQIGHILHGVVDLLVDSIDENVDPANCEMWDYKGSSRVGLNPKDLETYEFQMRVYAYLYQRKYGVLPKKAVLYFLNELDGDTCPSQRPVNALIEVSIEPDEIEVAINEFTKTVNQIEESRCTNEWQAAAPGNISEQDCKSCDLRWHCKTPNGGKGVKPIYP</sequence>
<evidence type="ECO:0000259" key="4">
    <source>
        <dbReference type="Pfam" id="PF12705"/>
    </source>
</evidence>